<dbReference type="OrthoDB" id="9794577at2"/>
<evidence type="ECO:0000313" key="3">
    <source>
        <dbReference type="EMBL" id="RWR07854.1"/>
    </source>
</evidence>
<keyword evidence="4" id="KW-1185">Reference proteome</keyword>
<name>A0A443IPK4_9BACI</name>
<dbReference type="EC" id="2.7.10.2" evidence="3"/>
<evidence type="ECO:0000313" key="4">
    <source>
        <dbReference type="Proteomes" id="UP000273811"/>
    </source>
</evidence>
<comment type="caution">
    <text evidence="3">The sequence shown here is derived from an EMBL/GenBank/DDBJ whole genome shotgun (WGS) entry which is preliminary data.</text>
</comment>
<gene>
    <name evidence="3" type="ORF">D4N35_012480</name>
</gene>
<organism evidence="3 4">
    <name type="scientific">Siminovitchia fortis</name>
    <dbReference type="NCBI Taxonomy" id="254758"/>
    <lineage>
        <taxon>Bacteria</taxon>
        <taxon>Bacillati</taxon>
        <taxon>Bacillota</taxon>
        <taxon>Bacilli</taxon>
        <taxon>Bacillales</taxon>
        <taxon>Bacillaceae</taxon>
        <taxon>Siminovitchia</taxon>
    </lineage>
</organism>
<proteinExistence type="predicted"/>
<dbReference type="PANTHER" id="PTHR32309">
    <property type="entry name" value="TYROSINE-PROTEIN KINASE"/>
    <property type="match status" value="1"/>
</dbReference>
<dbReference type="RefSeq" id="WP_120074109.1">
    <property type="nucleotide sequence ID" value="NZ_CP126113.1"/>
</dbReference>
<evidence type="ECO:0000256" key="1">
    <source>
        <dbReference type="ARBA" id="ARBA00022741"/>
    </source>
</evidence>
<dbReference type="InterPro" id="IPR050445">
    <property type="entry name" value="Bact_polysacc_biosynth/exp"/>
</dbReference>
<keyword evidence="2" id="KW-0067">ATP-binding</keyword>
<keyword evidence="3" id="KW-0808">Transferase</keyword>
<dbReference type="Pfam" id="PF09140">
    <property type="entry name" value="MipZ"/>
    <property type="match status" value="1"/>
</dbReference>
<sequence length="210" mass="22684">MVSGKQRALFHAKRKNEEAVISEQYRMIGTNIHFIVGDEKSNAILVTSPGKREGKSATAANIAVTMAQQGNEVLLIDANFRNPAMHKIFNTPNIFGFTDVLDGNVTFEDAVSFPKVNGLHILTSGTVPLNLTGQRAGELLDSVKASYNMVIIDSPSLLEANDSKILANICDGVVLVVKQNTTSIESALESKKILNYAQATLLGVVLNEKN</sequence>
<reference evidence="3" key="1">
    <citation type="submission" date="2018-12" db="EMBL/GenBank/DDBJ databases">
        <authorList>
            <person name="Sun L."/>
            <person name="Chen Z."/>
        </authorList>
    </citation>
    <scope>NUCLEOTIDE SEQUENCE [LARGE SCALE GENOMIC DNA]</scope>
    <source>
        <strain evidence="3">DSM 16012</strain>
    </source>
</reference>
<dbReference type="GO" id="GO:0005524">
    <property type="term" value="F:ATP binding"/>
    <property type="evidence" value="ECO:0007669"/>
    <property type="project" value="UniProtKB-KW"/>
</dbReference>
<dbReference type="GO" id="GO:0004715">
    <property type="term" value="F:non-membrane spanning protein tyrosine kinase activity"/>
    <property type="evidence" value="ECO:0007669"/>
    <property type="project" value="UniProtKB-EC"/>
</dbReference>
<dbReference type="InterPro" id="IPR027417">
    <property type="entry name" value="P-loop_NTPase"/>
</dbReference>
<dbReference type="Proteomes" id="UP000273811">
    <property type="component" value="Unassembled WGS sequence"/>
</dbReference>
<dbReference type="Gene3D" id="3.40.50.300">
    <property type="entry name" value="P-loop containing nucleotide triphosphate hydrolases"/>
    <property type="match status" value="1"/>
</dbReference>
<dbReference type="EMBL" id="QYTU02000028">
    <property type="protein sequence ID" value="RWR07854.1"/>
    <property type="molecule type" value="Genomic_DNA"/>
</dbReference>
<dbReference type="AlphaFoldDB" id="A0A443IPK4"/>
<accession>A0A443IPK4</accession>
<dbReference type="PANTHER" id="PTHR32309:SF13">
    <property type="entry name" value="FERRIC ENTEROBACTIN TRANSPORT PROTEIN FEPE"/>
    <property type="match status" value="1"/>
</dbReference>
<dbReference type="SUPFAM" id="SSF52540">
    <property type="entry name" value="P-loop containing nucleoside triphosphate hydrolases"/>
    <property type="match status" value="1"/>
</dbReference>
<dbReference type="InterPro" id="IPR015223">
    <property type="entry name" value="MipZ"/>
</dbReference>
<evidence type="ECO:0000256" key="2">
    <source>
        <dbReference type="ARBA" id="ARBA00022840"/>
    </source>
</evidence>
<dbReference type="GO" id="GO:0005886">
    <property type="term" value="C:plasma membrane"/>
    <property type="evidence" value="ECO:0007669"/>
    <property type="project" value="TreeGrafter"/>
</dbReference>
<dbReference type="CDD" id="cd05387">
    <property type="entry name" value="BY-kinase"/>
    <property type="match status" value="1"/>
</dbReference>
<dbReference type="InterPro" id="IPR005702">
    <property type="entry name" value="Wzc-like_C"/>
</dbReference>
<protein>
    <submittedName>
        <fullName evidence="3">Polysaccharide biosynthesis tyrosine autokinase</fullName>
        <ecNumber evidence="3">2.7.10.2</ecNumber>
    </submittedName>
</protein>
<dbReference type="NCBIfam" id="TIGR01007">
    <property type="entry name" value="eps_fam"/>
    <property type="match status" value="1"/>
</dbReference>
<keyword evidence="1" id="KW-0547">Nucleotide-binding</keyword>